<evidence type="ECO:0000256" key="13">
    <source>
        <dbReference type="ARBA" id="ARBA00022729"/>
    </source>
</evidence>
<dbReference type="PRINTS" id="PR00019">
    <property type="entry name" value="LEURICHRPT"/>
</dbReference>
<dbReference type="GO" id="GO:0032481">
    <property type="term" value="P:positive regulation of type I interferon production"/>
    <property type="evidence" value="ECO:0007669"/>
    <property type="project" value="UniProtKB-ARBA"/>
</dbReference>
<accession>A0A1S3G5S0</accession>
<dbReference type="GO" id="GO:0002718">
    <property type="term" value="P:regulation of cytokine production involved in immune response"/>
    <property type="evidence" value="ECO:0007669"/>
    <property type="project" value="UniProtKB-ARBA"/>
</dbReference>
<protein>
    <recommendedName>
        <fullName evidence="8">Toll-like receptor 9</fullName>
    </recommendedName>
</protein>
<evidence type="ECO:0000256" key="11">
    <source>
        <dbReference type="ARBA" id="ARBA00022614"/>
    </source>
</evidence>
<evidence type="ECO:0000256" key="21">
    <source>
        <dbReference type="ARBA" id="ARBA00023139"/>
    </source>
</evidence>
<keyword evidence="11" id="KW-0433">Leucine-rich repeat</keyword>
<name>A0A1S3G5S0_DIPOR</name>
<keyword evidence="15" id="KW-0967">Endosome</keyword>
<keyword evidence="19" id="KW-0007">Acetylation</keyword>
<evidence type="ECO:0000259" key="33">
    <source>
        <dbReference type="PROSITE" id="PS51263"/>
    </source>
</evidence>
<comment type="subcellular location">
    <subcellularLocation>
        <location evidence="3">Cytoplasm</location>
        <location evidence="3">Cytoskeleton</location>
    </subcellularLocation>
    <subcellularLocation>
        <location evidence="4">Cytoplasmic vesicle</location>
        <location evidence="4">Phagosome</location>
    </subcellularLocation>
    <subcellularLocation>
        <location evidence="1">Endoplasmic reticulum membrane</location>
        <topology evidence="1">Single-pass type I membrane protein</topology>
    </subcellularLocation>
    <subcellularLocation>
        <location evidence="2">Endosome</location>
    </subcellularLocation>
    <subcellularLocation>
        <location evidence="5">Lysosome</location>
    </subcellularLocation>
</comment>
<dbReference type="GO" id="GO:0005768">
    <property type="term" value="C:endosome"/>
    <property type="evidence" value="ECO:0007669"/>
    <property type="project" value="UniProtKB-SubCell"/>
</dbReference>
<evidence type="ECO:0000259" key="32">
    <source>
        <dbReference type="PROSITE" id="PS50104"/>
    </source>
</evidence>
<evidence type="ECO:0000256" key="30">
    <source>
        <dbReference type="ARBA" id="ARBA00023329"/>
    </source>
</evidence>
<evidence type="ECO:0000256" key="7">
    <source>
        <dbReference type="ARBA" id="ARBA00009634"/>
    </source>
</evidence>
<evidence type="ECO:0000313" key="35">
    <source>
        <dbReference type="RefSeq" id="XP_012883624.1"/>
    </source>
</evidence>
<dbReference type="FunFam" id="3.40.20.10:FF:000007">
    <property type="entry name" value="Twinfilin-1 isoform 1"/>
    <property type="match status" value="1"/>
</dbReference>
<evidence type="ECO:0000256" key="8">
    <source>
        <dbReference type="ARBA" id="ARBA00017400"/>
    </source>
</evidence>
<dbReference type="InParanoid" id="A0A1S3G5S0"/>
<dbReference type="SUPFAM" id="SSF55753">
    <property type="entry name" value="Actin depolymerizing proteins"/>
    <property type="match status" value="2"/>
</dbReference>
<dbReference type="PROSITE" id="PS50104">
    <property type="entry name" value="TIR"/>
    <property type="match status" value="1"/>
</dbReference>
<comment type="subunit">
    <text evidence="31">Monomer and homodimer. Exists as a monomer in the absence of unmethylated cytidine-phosphate-guanosine (CpG) ligand. Proteolytic processing of an insertion loop (Z-loop) is required for homodimerization upon binding to the unmethylated CpG ligand leading to its activation. Interacts with MYD88 via their respective TIR domains. Interacts with BTK. Interacts (via transmembrane domain) with UNC93B1. Interacts with CD300LH; the interaction may promote full activation of TLR9-triggered innate responses. Interacts with CNPY3 and HSP90B1; this interaction is required for proper folding in the endoplasmic reticulum. Interacts with SMPDL3B. Interacts with CD82; this interaction is essential for TLR9-dependent myddosome formation in response to CpG stimulation.</text>
</comment>
<evidence type="ECO:0000256" key="24">
    <source>
        <dbReference type="ARBA" id="ARBA00023180"/>
    </source>
</evidence>
<keyword evidence="27" id="KW-0206">Cytoskeleton</keyword>
<organism evidence="34 35">
    <name type="scientific">Dipodomys ordii</name>
    <name type="common">Ord's kangaroo rat</name>
    <dbReference type="NCBI Taxonomy" id="10020"/>
    <lineage>
        <taxon>Eukaryota</taxon>
        <taxon>Metazoa</taxon>
        <taxon>Chordata</taxon>
        <taxon>Craniata</taxon>
        <taxon>Vertebrata</taxon>
        <taxon>Euteleostomi</taxon>
        <taxon>Mammalia</taxon>
        <taxon>Eutheria</taxon>
        <taxon>Euarchontoglires</taxon>
        <taxon>Glires</taxon>
        <taxon>Rodentia</taxon>
        <taxon>Castorimorpha</taxon>
        <taxon>Heteromyidae</taxon>
        <taxon>Dipodomyinae</taxon>
        <taxon>Dipodomys</taxon>
    </lineage>
</organism>
<keyword evidence="17" id="KW-0391">Immunity</keyword>
<evidence type="ECO:0000256" key="6">
    <source>
        <dbReference type="ARBA" id="ARBA00009557"/>
    </source>
</evidence>
<keyword evidence="21" id="KW-0564">Palmitate</keyword>
<evidence type="ECO:0000256" key="20">
    <source>
        <dbReference type="ARBA" id="ARBA00023136"/>
    </source>
</evidence>
<dbReference type="SMART" id="SM00255">
    <property type="entry name" value="TIR"/>
    <property type="match status" value="1"/>
</dbReference>
<dbReference type="InterPro" id="IPR041283">
    <property type="entry name" value="LRR_12"/>
</dbReference>
<dbReference type="Gene3D" id="3.40.50.10140">
    <property type="entry name" value="Toll/interleukin-1 receptor homology (TIR) domain"/>
    <property type="match status" value="1"/>
</dbReference>
<keyword evidence="24" id="KW-0325">Glycoprotein</keyword>
<dbReference type="CDD" id="cd11285">
    <property type="entry name" value="ADF_Twf-N_like"/>
    <property type="match status" value="1"/>
</dbReference>
<keyword evidence="28" id="KW-0458">Lysosome</keyword>
<dbReference type="SMART" id="SM00369">
    <property type="entry name" value="LRR_TYP"/>
    <property type="match status" value="15"/>
</dbReference>
<dbReference type="SUPFAM" id="SSF52058">
    <property type="entry name" value="L domain-like"/>
    <property type="match status" value="3"/>
</dbReference>
<sequence>MAHQTGIHATEELKEFFAKARAGSIRLIKVIIEDEQLVLGASQEPVGGWDQDYDRSVLPLLDAQQPCYLLFRLDSQNAQGFEWLFLAWSPDNSPVRLKMLYAATRATVKKEFGGGHIKDELFGTVKDDLSFAGYQKHLSSCAAPAPLTSAERELQQIRINEVKTEISVESKHQTLQGLAFPLQPEAQRALQQLKQKTVNYIQLKLDLERETIELVHTQPTDVTQLPSRVPRDTARYHFFLYKHTHEGDFLESVVFIYSMPGYKCSIKERMLYSSCKSRLLDSVEQDFQLEISKKDSCYGVQFPLSLLVQAAVLAQALALGSLPAFIPCEFQPQEGLVNCNWLVLKSVPHFSATAPRDNVTSLSLLSNRIHHLHDSDFLHFPSLRRLNLKWNCPPRGLSPMRFTCHMTIEPHTFLAVPTLEDLNLSYNGITTIPALPKSLVNLTLSHTNILVLDSSSLPDLPALRTLFMDGNCYYKNPCSGSLDVAPGVFLRMSNLTQLSLKYNNLTQVPRFLPPSLQSLLLSYNRIVQLGPQDLAGLTALRILDVGGNCRRCDHARNPCIECPHGSLWLHNDTFSHLSHLEGLVLKDSSLHKLNPQWFQGLPHLSVLDLSENFLYESINKTTAFQGLTKLRKLNLSFNYRKRVSFAQLWLAPSFGSLTSLQELHMNGIFFRSLNEHTLKPLAQLPDLRTLSLQMNFIKHAQLSIFQPFRHLRLVDLSDNRISSTNKMVATTGEIEAGEPFQLGSENFLPTPLDTPKPKTFISSCPKSRFTLDLSRNYLVTIQAEMFTHLSYLQCLSLSHNSIAQTVNGSQFTPLVNLRVLDLSHNKLDLYYSQSFKELPQLEALDLSFNNEAFGMQGIGHNLSFVAFLPHLRILSLAYNDINSRVSPQLRSTSLHTLDFSGNVVSRMWAEGDLYLRFFQGLKVLQQLDLSKNQLHTLLPRTLDHLPKSLKVLRLQDNFLAFFNWTGLDCLPNLEVLDLAGNKLKALSNDTHLNSSHLQVLDLSNNLITSVAPGFFVLAVQLQKLNLSHNYLKTVEASWFGSLAKNLQTLDVRTNPLHCACGACFVEFLLEIQHAVPGLPSQVKCGSPTQLQGLSIFAQDLRLCLDETVSWNCFGFSLLAVTLGITVPILQHVYGWDLWYCFYLCQAWLPWKRRSGAHALPYDAFVVFDKAQPAVADWVYNELRVQLEERRGRRALRLCLEERDWLPGKTLFENLWASIYSSRKTLFVLAHTDRVSGLLRTGFLLVQQRLLEDRKDVVVLVILRPDVHRSRYVQLRQRLCRQSVLFWPHQPSGQGSFWAQLATALTRDNRHFYNRNFCQGPTAE</sequence>
<dbReference type="FunFam" id="3.40.20.10:FF:000012">
    <property type="entry name" value="Twinfilin-1 isoform 1"/>
    <property type="match status" value="1"/>
</dbReference>
<dbReference type="Pfam" id="PF18837">
    <property type="entry name" value="LRR_12"/>
    <property type="match status" value="1"/>
</dbReference>
<keyword evidence="22" id="KW-1015">Disulfide bond</keyword>
<dbReference type="GO" id="GO:0038187">
    <property type="term" value="F:pattern recognition receptor activity"/>
    <property type="evidence" value="ECO:0007669"/>
    <property type="project" value="TreeGrafter"/>
</dbReference>
<evidence type="ECO:0000256" key="12">
    <source>
        <dbReference type="ARBA" id="ARBA00022692"/>
    </source>
</evidence>
<reference evidence="35" key="1">
    <citation type="submission" date="2025-08" db="UniProtKB">
        <authorList>
            <consortium name="RefSeq"/>
        </authorList>
    </citation>
    <scope>IDENTIFICATION</scope>
    <source>
        <tissue evidence="35">Kidney</tissue>
    </source>
</reference>
<keyword evidence="16" id="KW-0256">Endoplasmic reticulum</keyword>
<dbReference type="GeneID" id="105994585"/>
<dbReference type="InterPro" id="IPR003591">
    <property type="entry name" value="Leu-rich_rpt_typical-subtyp"/>
</dbReference>
<evidence type="ECO:0000256" key="29">
    <source>
        <dbReference type="ARBA" id="ARBA00023288"/>
    </source>
</evidence>
<dbReference type="SMART" id="SM00364">
    <property type="entry name" value="LRR_BAC"/>
    <property type="match status" value="5"/>
</dbReference>
<dbReference type="GO" id="GO:0032755">
    <property type="term" value="P:positive regulation of interleukin-6 production"/>
    <property type="evidence" value="ECO:0007669"/>
    <property type="project" value="UniProtKB-ARBA"/>
</dbReference>
<dbReference type="GO" id="GO:0032009">
    <property type="term" value="C:early phagosome"/>
    <property type="evidence" value="ECO:0007669"/>
    <property type="project" value="UniProtKB-ARBA"/>
</dbReference>
<dbReference type="GO" id="GO:0002224">
    <property type="term" value="P:toll-like receptor signaling pathway"/>
    <property type="evidence" value="ECO:0007669"/>
    <property type="project" value="TreeGrafter"/>
</dbReference>
<dbReference type="GO" id="GO:0005789">
    <property type="term" value="C:endoplasmic reticulum membrane"/>
    <property type="evidence" value="ECO:0007669"/>
    <property type="project" value="UniProtKB-SubCell"/>
</dbReference>
<dbReference type="Proteomes" id="UP000081671">
    <property type="component" value="Unplaced"/>
</dbReference>
<evidence type="ECO:0000256" key="16">
    <source>
        <dbReference type="ARBA" id="ARBA00022824"/>
    </source>
</evidence>
<evidence type="ECO:0000256" key="28">
    <source>
        <dbReference type="ARBA" id="ARBA00023228"/>
    </source>
</evidence>
<dbReference type="Pfam" id="PF00241">
    <property type="entry name" value="Cofilin_ADF"/>
    <property type="match status" value="2"/>
</dbReference>
<dbReference type="InterPro" id="IPR035897">
    <property type="entry name" value="Toll_tir_struct_dom_sf"/>
</dbReference>
<evidence type="ECO:0000256" key="26">
    <source>
        <dbReference type="ARBA" id="ARBA00023203"/>
    </source>
</evidence>
<dbReference type="OrthoDB" id="10006997at2759"/>
<dbReference type="FunCoup" id="A0A1S3G5S0">
    <property type="interactions" value="110"/>
</dbReference>
<dbReference type="InterPro" id="IPR032675">
    <property type="entry name" value="LRR_dom_sf"/>
</dbReference>
<keyword evidence="14" id="KW-0677">Repeat</keyword>
<evidence type="ECO:0000256" key="23">
    <source>
        <dbReference type="ARBA" id="ARBA00023170"/>
    </source>
</evidence>
<dbReference type="InterPro" id="IPR001611">
    <property type="entry name" value="Leu-rich_rpt"/>
</dbReference>
<keyword evidence="18" id="KW-1133">Transmembrane helix</keyword>
<dbReference type="PROSITE" id="PS51450">
    <property type="entry name" value="LRR"/>
    <property type="match status" value="3"/>
</dbReference>
<dbReference type="SUPFAM" id="SSF52200">
    <property type="entry name" value="Toll/Interleukin receptor TIR domain"/>
    <property type="match status" value="1"/>
</dbReference>
<evidence type="ECO:0000313" key="34">
    <source>
        <dbReference type="Proteomes" id="UP000081671"/>
    </source>
</evidence>
<keyword evidence="26" id="KW-0009">Actin-binding</keyword>
<dbReference type="FunFam" id="3.80.10.10:FF:000037">
    <property type="entry name" value="Toll-like receptor 7"/>
    <property type="match status" value="1"/>
</dbReference>
<dbReference type="InterPro" id="IPR029006">
    <property type="entry name" value="ADF-H/Gelsolin-like_dom_sf"/>
</dbReference>
<feature type="domain" description="TIR" evidence="32">
    <location>
        <begin position="1159"/>
        <end position="1304"/>
    </location>
</feature>
<evidence type="ECO:0000256" key="14">
    <source>
        <dbReference type="ARBA" id="ARBA00022737"/>
    </source>
</evidence>
<evidence type="ECO:0000256" key="27">
    <source>
        <dbReference type="ARBA" id="ARBA00023212"/>
    </source>
</evidence>
<dbReference type="PANTHER" id="PTHR47410:SF3">
    <property type="entry name" value="TOLL-LIKE RECEPTOR 9"/>
    <property type="match status" value="1"/>
</dbReference>
<keyword evidence="9" id="KW-0963">Cytoplasm</keyword>
<dbReference type="GO" id="GO:0003779">
    <property type="term" value="F:actin binding"/>
    <property type="evidence" value="ECO:0007669"/>
    <property type="project" value="UniProtKB-KW"/>
</dbReference>
<dbReference type="Gene3D" id="3.40.20.10">
    <property type="entry name" value="Severin"/>
    <property type="match status" value="2"/>
</dbReference>
<dbReference type="GO" id="GO:0007249">
    <property type="term" value="P:canonical NF-kappaB signal transduction"/>
    <property type="evidence" value="ECO:0007669"/>
    <property type="project" value="TreeGrafter"/>
</dbReference>
<dbReference type="GO" id="GO:0005886">
    <property type="term" value="C:plasma membrane"/>
    <property type="evidence" value="ECO:0007669"/>
    <property type="project" value="TreeGrafter"/>
</dbReference>
<dbReference type="Pfam" id="PF13855">
    <property type="entry name" value="LRR_8"/>
    <property type="match status" value="3"/>
</dbReference>
<dbReference type="STRING" id="10020.ENSDORP00000012054"/>
<evidence type="ECO:0000256" key="5">
    <source>
        <dbReference type="ARBA" id="ARBA00004371"/>
    </source>
</evidence>
<evidence type="ECO:0000256" key="15">
    <source>
        <dbReference type="ARBA" id="ARBA00022753"/>
    </source>
</evidence>
<keyword evidence="13" id="KW-0732">Signal</keyword>
<dbReference type="CDD" id="cd11284">
    <property type="entry name" value="ADF_Twf-C_like"/>
    <property type="match status" value="1"/>
</dbReference>
<evidence type="ECO:0000256" key="18">
    <source>
        <dbReference type="ARBA" id="ARBA00022989"/>
    </source>
</evidence>
<comment type="similarity">
    <text evidence="7">Belongs to the Toll-like receptor family.</text>
</comment>
<keyword evidence="25" id="KW-0395">Inflammatory response</keyword>
<evidence type="ECO:0000256" key="19">
    <source>
        <dbReference type="ARBA" id="ARBA00022990"/>
    </source>
</evidence>
<proteinExistence type="inferred from homology"/>
<keyword evidence="12" id="KW-0812">Transmembrane</keyword>
<keyword evidence="34" id="KW-1185">Reference proteome</keyword>
<dbReference type="GO" id="GO:0005856">
    <property type="term" value="C:cytoskeleton"/>
    <property type="evidence" value="ECO:0007669"/>
    <property type="project" value="UniProtKB-SubCell"/>
</dbReference>
<dbReference type="PROSITE" id="PS51263">
    <property type="entry name" value="ADF_H"/>
    <property type="match status" value="2"/>
</dbReference>
<dbReference type="SMART" id="SM00102">
    <property type="entry name" value="ADF"/>
    <property type="match status" value="2"/>
</dbReference>
<dbReference type="Gene3D" id="3.80.10.10">
    <property type="entry name" value="Ribonuclease Inhibitor"/>
    <property type="match status" value="1"/>
</dbReference>
<dbReference type="InterPro" id="IPR002108">
    <property type="entry name" value="ADF-H"/>
</dbReference>
<keyword evidence="20" id="KW-0472">Membrane</keyword>
<dbReference type="GO" id="GO:0005764">
    <property type="term" value="C:lysosome"/>
    <property type="evidence" value="ECO:0007669"/>
    <property type="project" value="UniProtKB-SubCell"/>
</dbReference>
<gene>
    <name evidence="35" type="primary">LOC105994585</name>
</gene>
<keyword evidence="30" id="KW-0968">Cytoplasmic vesicle</keyword>
<evidence type="ECO:0000256" key="2">
    <source>
        <dbReference type="ARBA" id="ARBA00004177"/>
    </source>
</evidence>
<evidence type="ECO:0000256" key="1">
    <source>
        <dbReference type="ARBA" id="ARBA00004115"/>
    </source>
</evidence>
<dbReference type="FunFam" id="3.40.50.10140:FF:000003">
    <property type="entry name" value="Toll-like receptor 7"/>
    <property type="match status" value="1"/>
</dbReference>
<dbReference type="GO" id="GO:1902533">
    <property type="term" value="P:positive regulation of intracellular signal transduction"/>
    <property type="evidence" value="ECO:0007669"/>
    <property type="project" value="UniProtKB-ARBA"/>
</dbReference>
<feature type="domain" description="ADF-H" evidence="33">
    <location>
        <begin position="177"/>
        <end position="309"/>
    </location>
</feature>
<dbReference type="GO" id="GO:0045087">
    <property type="term" value="P:innate immune response"/>
    <property type="evidence" value="ECO:0007669"/>
    <property type="project" value="UniProtKB-KW"/>
</dbReference>
<evidence type="ECO:0000256" key="9">
    <source>
        <dbReference type="ARBA" id="ARBA00022490"/>
    </source>
</evidence>
<keyword evidence="29" id="KW-0449">Lipoprotein</keyword>
<dbReference type="GO" id="GO:0030837">
    <property type="term" value="P:negative regulation of actin filament polymerization"/>
    <property type="evidence" value="ECO:0007669"/>
    <property type="project" value="UniProtKB-ARBA"/>
</dbReference>
<dbReference type="Pfam" id="PF01582">
    <property type="entry name" value="TIR"/>
    <property type="match status" value="1"/>
</dbReference>
<feature type="domain" description="ADF-H" evidence="33">
    <location>
        <begin position="4"/>
        <end position="139"/>
    </location>
</feature>
<keyword evidence="23" id="KW-0675">Receptor</keyword>
<evidence type="ECO:0000256" key="31">
    <source>
        <dbReference type="ARBA" id="ARBA00046617"/>
    </source>
</evidence>
<comment type="similarity">
    <text evidence="6">Belongs to the actin-binding proteins ADF family. Twinfilin subfamily.</text>
</comment>
<evidence type="ECO:0000256" key="17">
    <source>
        <dbReference type="ARBA" id="ARBA00022859"/>
    </source>
</evidence>
<dbReference type="SMART" id="SM00365">
    <property type="entry name" value="LRR_SD22"/>
    <property type="match status" value="6"/>
</dbReference>
<dbReference type="InterPro" id="IPR000157">
    <property type="entry name" value="TIR_dom"/>
</dbReference>
<evidence type="ECO:0000256" key="3">
    <source>
        <dbReference type="ARBA" id="ARBA00004245"/>
    </source>
</evidence>
<evidence type="ECO:0000256" key="4">
    <source>
        <dbReference type="ARBA" id="ARBA00004262"/>
    </source>
</evidence>
<keyword evidence="10" id="KW-0399">Innate immunity</keyword>
<dbReference type="GO" id="GO:0051607">
    <property type="term" value="P:defense response to virus"/>
    <property type="evidence" value="ECO:0007669"/>
    <property type="project" value="TreeGrafter"/>
</dbReference>
<evidence type="ECO:0000256" key="25">
    <source>
        <dbReference type="ARBA" id="ARBA00023198"/>
    </source>
</evidence>
<dbReference type="RefSeq" id="XP_012883624.1">
    <property type="nucleotide sequence ID" value="XM_013028170.1"/>
</dbReference>
<dbReference type="PANTHER" id="PTHR47410">
    <property type="entry name" value="TOLL-LIKE RECEPTOR 7-RELATED"/>
    <property type="match status" value="1"/>
</dbReference>
<evidence type="ECO:0000256" key="22">
    <source>
        <dbReference type="ARBA" id="ARBA00023157"/>
    </source>
</evidence>
<evidence type="ECO:0000256" key="10">
    <source>
        <dbReference type="ARBA" id="ARBA00022588"/>
    </source>
</evidence>
<dbReference type="GO" id="GO:0006954">
    <property type="term" value="P:inflammatory response"/>
    <property type="evidence" value="ECO:0007669"/>
    <property type="project" value="UniProtKB-KW"/>
</dbReference>